<feature type="compositionally biased region" description="Basic and acidic residues" evidence="1">
    <location>
        <begin position="2219"/>
        <end position="2285"/>
    </location>
</feature>
<feature type="compositionally biased region" description="Basic and acidic residues" evidence="1">
    <location>
        <begin position="570"/>
        <end position="581"/>
    </location>
</feature>
<gene>
    <name evidence="3" type="ORF">OTU49_007997</name>
</gene>
<organism evidence="3 4">
    <name type="scientific">Cherax quadricarinatus</name>
    <name type="common">Australian red claw crayfish</name>
    <dbReference type="NCBI Taxonomy" id="27406"/>
    <lineage>
        <taxon>Eukaryota</taxon>
        <taxon>Metazoa</taxon>
        <taxon>Ecdysozoa</taxon>
        <taxon>Arthropoda</taxon>
        <taxon>Crustacea</taxon>
        <taxon>Multicrustacea</taxon>
        <taxon>Malacostraca</taxon>
        <taxon>Eumalacostraca</taxon>
        <taxon>Eucarida</taxon>
        <taxon>Decapoda</taxon>
        <taxon>Pleocyemata</taxon>
        <taxon>Astacidea</taxon>
        <taxon>Parastacoidea</taxon>
        <taxon>Parastacidae</taxon>
        <taxon>Cherax</taxon>
    </lineage>
</organism>
<feature type="compositionally biased region" description="Basic and acidic residues" evidence="1">
    <location>
        <begin position="745"/>
        <end position="755"/>
    </location>
</feature>
<feature type="region of interest" description="Disordered" evidence="1">
    <location>
        <begin position="366"/>
        <end position="422"/>
    </location>
</feature>
<feature type="compositionally biased region" description="Basic and acidic residues" evidence="1">
    <location>
        <begin position="1094"/>
        <end position="1120"/>
    </location>
</feature>
<feature type="compositionally biased region" description="Basic and acidic residues" evidence="1">
    <location>
        <begin position="2196"/>
        <end position="2209"/>
    </location>
</feature>
<feature type="region of interest" description="Disordered" evidence="1">
    <location>
        <begin position="1159"/>
        <end position="1337"/>
    </location>
</feature>
<feature type="compositionally biased region" description="Basic and acidic residues" evidence="1">
    <location>
        <begin position="720"/>
        <end position="735"/>
    </location>
</feature>
<dbReference type="GO" id="GO:0005667">
    <property type="term" value="C:transcription regulator complex"/>
    <property type="evidence" value="ECO:0007669"/>
    <property type="project" value="TreeGrafter"/>
</dbReference>
<feature type="compositionally biased region" description="Basic and acidic residues" evidence="1">
    <location>
        <begin position="1943"/>
        <end position="1970"/>
    </location>
</feature>
<dbReference type="PANTHER" id="PTHR15690">
    <property type="entry name" value="NUCLEAR RECEPTOR COACTIVATOR 6"/>
    <property type="match status" value="1"/>
</dbReference>
<comment type="caution">
    <text evidence="3">The sequence shown here is derived from an EMBL/GenBank/DDBJ whole genome shotgun (WGS) entry which is preliminary data.</text>
</comment>
<dbReference type="Pfam" id="PF13820">
    <property type="entry name" value="NCOA6_TRADD-N"/>
    <property type="match status" value="1"/>
</dbReference>
<feature type="compositionally biased region" description="Polar residues" evidence="1">
    <location>
        <begin position="977"/>
        <end position="994"/>
    </location>
</feature>
<evidence type="ECO:0000259" key="2">
    <source>
        <dbReference type="Pfam" id="PF13820"/>
    </source>
</evidence>
<feature type="compositionally biased region" description="Polar residues" evidence="1">
    <location>
        <begin position="498"/>
        <end position="512"/>
    </location>
</feature>
<dbReference type="GO" id="GO:0035097">
    <property type="term" value="C:histone methyltransferase complex"/>
    <property type="evidence" value="ECO:0007669"/>
    <property type="project" value="TreeGrafter"/>
</dbReference>
<feature type="region of interest" description="Disordered" evidence="1">
    <location>
        <begin position="459"/>
        <end position="657"/>
    </location>
</feature>
<keyword evidence="4" id="KW-1185">Reference proteome</keyword>
<feature type="compositionally biased region" description="Polar residues" evidence="1">
    <location>
        <begin position="582"/>
        <end position="596"/>
    </location>
</feature>
<feature type="compositionally biased region" description="Low complexity" evidence="1">
    <location>
        <begin position="377"/>
        <end position="411"/>
    </location>
</feature>
<dbReference type="PANTHER" id="PTHR15690:SF0">
    <property type="entry name" value="NUCLEAR RECEPTOR COACTIVATOR 6"/>
    <property type="match status" value="1"/>
</dbReference>
<feature type="compositionally biased region" description="Basic and acidic residues" evidence="1">
    <location>
        <begin position="1179"/>
        <end position="1206"/>
    </location>
</feature>
<feature type="compositionally biased region" description="Low complexity" evidence="1">
    <location>
        <begin position="636"/>
        <end position="650"/>
    </location>
</feature>
<accession>A0AAW0WSR4</accession>
<evidence type="ECO:0000256" key="1">
    <source>
        <dbReference type="SAM" id="MobiDB-lite"/>
    </source>
</evidence>
<sequence>MLGFTSITDMDGDSDGGGRCGGGRGELIEAVLTCEGNICDPELPKKLTHLVHVLKHVTQSDSTWFVRKVEPWNSVRVTFSIPREAAVRLHQLAQAGDQALRQLGILSVQVEGDQVISLKVAGPNNESTEIVLRTDGGTSDGAGPSSVARSVTTALGGAGLMPGAAQAVDIAANPAFRSPNVVAPPGDSIPMTPRPMAQIRPPFPYASMNRAAQTMQGRELQHQSSTVAGPMGLTVTSAAPRPVYNPPPPYPSLEPSHLRAPGVPVQRPSVPQINGTQYVPGQVSVGSSIAQPGTQVMPSVVQASSNQPISGVFPVSVTQTVNNRVHTQVVKGSQRTGGSVLKNSPLLVDLLRQPDHQPGVGVSKAKVVIGGSPHGSPAPTSPSSRSTTSTPSSDSLPHTPLTNLPLPAVPALSPPPTSSATYSATVTASSLTGSTLSTQFSTGFSGVHTHQQVYSGGSVITSTVSPHPRLPSSVSSGLQQHPQATGQPPPPGPRAPYNTEQRCMTIGNSQNIHPRMPLLTSGHSSVLGESRAVPPSPPQPVPGAKESQYLINPNTGLLEPRPSESSDSDSEVRPTVTEEIHSNSLVSDEESNISATSKKETDQSDSETSRMSVLSVESRKTVISQDRSKSHDRDTSPGSSRENSVVSSASTGESIRLKLTIGREAVAQATFVPRVKKGDRKEISNSSLGSQSVSEPRIPKLHINLKSRQAVIVNPLGDGDGQRSQEKDGCKEDKNKRRSYRNKSRSSESDSDSGKRGFKFKSSKDRGGGVESNSVLKTVDGKKLKVDVEEEEASLKMKFKEGLEGRLKAPRTLEDGRLSVMKSESSKISKPEKLRARLKTKTPIRKVGDLNSVGEIASHKILETLPPSITKVAALHTQQPHINPSSSSSQSSVIPSCLGSTLSSMPGSTTTQTAGELFKVELEKRGSEIIRKSDFKSDIEKKSDSLMSRLRANNLSNLLNGDLTHGEKLSLGRVRQKTTGVGQHQADGPSSSKVTIKRKGSGEMHTLESLKKDLPEGLGNIPKYLNSSVMINKVSHSPEKLPSLRHEDSNEKGVKKLDVLKHTVCTDLASLKANSDITIHSVTKNETLSYSKSSDGESRSPNKCKSEVTKVGRVTHLDVNDRKALQEALKSSQSSNKKNDTHQSSMHDLLKRFNSIDSSTTVPVSSQSESTNSTSGVKVESKVTEAPEKVKHEVKSDEKTENKDPHITSVNSSNSCDTSVKMEPEQTKVLGQAKGPDFPGNVVLIKGEVESPDGTPKGEHGSGQGGEDSGIESMDALSEKSPNQSDQSPSRRDDKECETFPDKSSSERTVKSEPANDCTSNDASIVSGNVTQEPRVSAKVEIKSEPLELDQNEREVQHRISDSELDSTKCSSKTCESLVDIETKIAVSKENDIVEAHSASQKSFSKSEEQHLESVDDITIPSEILPIPLAEIKCEPICAEASPGTAVESTECETSLSSFSLQPTSHSASTSPVSSSLLVSTYSPSFSSTSQFTMSGTSSPSSLSVSTSSSVSSNFLSTSPQSSIVSCSYSSPRSSPSLYTTYSPVTSSSTVVNPTIHSSTNTSLLALTTSSSSVTSVTVPALTVFSSSAPCSPTPTSHNSSYTLDTHSLTIPNCTTFTSVTTASGPTITTTTHTPVTNISLIPTVPHSPKTVTTATVSSVSKPSLLAITLTRPQTSCAPSQLSSTHVASLSAVDKVPTLSSLDLSSSISTSSSSSSQPTTTNTTTVATSASGAKVVTLKPSTNQGQVSTPLNLPPGTTFRLVALPGNSAMAPTTSAVKVVVSPVKGPLSQQVTSGIGSMTVVTVKPVVMATGGAKNSHLLQTLSVNKNEESSPPSLLKAHLTAPTLTTSSHAVATSVTSSAAVPIVSSTMANGDDTEDLDFVGFSNSPRIKLLHPGELKREISRPEIIESRLLESCKSPEVLSPTGDEPTPMRVHPPLYTYGNRERKKDVESDAEDKDKEEAKNISECEGHTDIKNSDILEMDKEKDDCVGVKSKTKDKKFDALSIEIPPADPTLPDDKRLTRSTRQSIRLASPKVNSPGAELSPKVDRRSPASVLSMGKPSPVPVLRPSVSPATRGTKRRRHESESSSASSINDDTQEPAAKSTRRKPPDKTADDEESSEDESLDGGSIKKRNPSAASTSTNEDEDDSRPSSRSSRTSCKTSTRSRERQSSAESIGTTRDTTPTRRTPRQNNRVTNKEKSPEPYRERGQMGQLVKPQTIRDNKDRGVKDPVREKDGAREKELERKELVKDKDAQLKDKRTPSVIKENKIMPKDKSPQSKDKDKSPIQGTKTRKDSEQSEPDASNRRKTRSTATANEDTPNKRRRLSKDK</sequence>
<feature type="compositionally biased region" description="Acidic residues" evidence="1">
    <location>
        <begin position="2114"/>
        <end position="2125"/>
    </location>
</feature>
<reference evidence="3 4" key="1">
    <citation type="journal article" date="2024" name="BMC Genomics">
        <title>Genome assembly of redclaw crayfish (Cherax quadricarinatus) provides insights into its immune adaptation and hypoxia tolerance.</title>
        <authorList>
            <person name="Liu Z."/>
            <person name="Zheng J."/>
            <person name="Li H."/>
            <person name="Fang K."/>
            <person name="Wang S."/>
            <person name="He J."/>
            <person name="Zhou D."/>
            <person name="Weng S."/>
            <person name="Chi M."/>
            <person name="Gu Z."/>
            <person name="He J."/>
            <person name="Li F."/>
            <person name="Wang M."/>
        </authorList>
    </citation>
    <scope>NUCLEOTIDE SEQUENCE [LARGE SCALE GENOMIC DNA]</scope>
    <source>
        <strain evidence="3">ZL_2023a</strain>
    </source>
</reference>
<feature type="compositionally biased region" description="Low complexity" evidence="1">
    <location>
        <begin position="2178"/>
        <end position="2195"/>
    </location>
</feature>
<feature type="region of interest" description="Disordered" evidence="1">
    <location>
        <begin position="880"/>
        <end position="911"/>
    </location>
</feature>
<dbReference type="EMBL" id="JARKIK010000064">
    <property type="protein sequence ID" value="KAK8730420.1"/>
    <property type="molecule type" value="Genomic_DNA"/>
</dbReference>
<proteinExistence type="predicted"/>
<feature type="region of interest" description="Disordered" evidence="1">
    <location>
        <begin position="1515"/>
        <end position="1535"/>
    </location>
</feature>
<dbReference type="InterPro" id="IPR032715">
    <property type="entry name" value="NCOA6_TRADD-N"/>
</dbReference>
<feature type="compositionally biased region" description="Polar residues" evidence="1">
    <location>
        <begin position="1317"/>
        <end position="1334"/>
    </location>
</feature>
<feature type="compositionally biased region" description="Basic and acidic residues" evidence="1">
    <location>
        <begin position="626"/>
        <end position="635"/>
    </location>
</feature>
<feature type="domain" description="Nuclear receptor coactivator 6 TRADD-N" evidence="2">
    <location>
        <begin position="30"/>
        <end position="140"/>
    </location>
</feature>
<feature type="compositionally biased region" description="Low complexity" evidence="1">
    <location>
        <begin position="1165"/>
        <end position="1175"/>
    </location>
</feature>
<dbReference type="GO" id="GO:0003713">
    <property type="term" value="F:transcription coactivator activity"/>
    <property type="evidence" value="ECO:0007669"/>
    <property type="project" value="InterPro"/>
</dbReference>
<dbReference type="InterPro" id="IPR026638">
    <property type="entry name" value="NCOA6"/>
</dbReference>
<evidence type="ECO:0000313" key="4">
    <source>
        <dbReference type="Proteomes" id="UP001445076"/>
    </source>
</evidence>
<feature type="compositionally biased region" description="Polar residues" evidence="1">
    <location>
        <begin position="898"/>
        <end position="911"/>
    </location>
</feature>
<protein>
    <recommendedName>
        <fullName evidence="2">Nuclear receptor coactivator 6 TRADD-N domain-containing protein</fullName>
    </recommendedName>
</protein>
<feature type="region of interest" description="Disordered" evidence="1">
    <location>
        <begin position="975"/>
        <end position="998"/>
    </location>
</feature>
<feature type="compositionally biased region" description="Polar residues" evidence="1">
    <location>
        <begin position="1129"/>
        <end position="1145"/>
    </location>
</feature>
<feature type="region of interest" description="Disordered" evidence="1">
    <location>
        <begin position="1126"/>
        <end position="1145"/>
    </location>
</feature>
<feature type="compositionally biased region" description="Basic and acidic residues" evidence="1">
    <location>
        <begin position="1289"/>
        <end position="1311"/>
    </location>
</feature>
<feature type="compositionally biased region" description="Polar residues" evidence="1">
    <location>
        <begin position="1208"/>
        <end position="1218"/>
    </location>
</feature>
<dbReference type="Proteomes" id="UP001445076">
    <property type="component" value="Unassembled WGS sequence"/>
</dbReference>
<feature type="region of interest" description="Disordered" evidence="1">
    <location>
        <begin position="1919"/>
        <end position="1970"/>
    </location>
</feature>
<feature type="region of interest" description="Disordered" evidence="1">
    <location>
        <begin position="1088"/>
        <end position="1120"/>
    </location>
</feature>
<dbReference type="GO" id="GO:0045944">
    <property type="term" value="P:positive regulation of transcription by RNA polymerase II"/>
    <property type="evidence" value="ECO:0007669"/>
    <property type="project" value="TreeGrafter"/>
</dbReference>
<feature type="region of interest" description="Disordered" evidence="1">
    <location>
        <begin position="2004"/>
        <end position="2330"/>
    </location>
</feature>
<feature type="region of interest" description="Disordered" evidence="1">
    <location>
        <begin position="676"/>
        <end position="695"/>
    </location>
</feature>
<feature type="region of interest" description="Disordered" evidence="1">
    <location>
        <begin position="714"/>
        <end position="774"/>
    </location>
</feature>
<evidence type="ECO:0000313" key="3">
    <source>
        <dbReference type="EMBL" id="KAK8730420.1"/>
    </source>
</evidence>
<feature type="compositionally biased region" description="Polar residues" evidence="1">
    <location>
        <begin position="684"/>
        <end position="694"/>
    </location>
</feature>
<name>A0AAW0WSR4_CHEQU</name>
<feature type="compositionally biased region" description="Low complexity" evidence="1">
    <location>
        <begin position="2152"/>
        <end position="2163"/>
    </location>
</feature>
<feature type="region of interest" description="Disordered" evidence="1">
    <location>
        <begin position="1704"/>
        <end position="1727"/>
    </location>
</feature>